<comment type="caution">
    <text evidence="2">The sequence shown here is derived from an EMBL/GenBank/DDBJ whole genome shotgun (WGS) entry which is preliminary data.</text>
</comment>
<feature type="signal peptide" evidence="1">
    <location>
        <begin position="1"/>
        <end position="19"/>
    </location>
</feature>
<keyword evidence="1" id="KW-0732">Signal</keyword>
<protein>
    <submittedName>
        <fullName evidence="2">Uncharacterized protein</fullName>
    </submittedName>
</protein>
<evidence type="ECO:0000313" key="3">
    <source>
        <dbReference type="Proteomes" id="UP001153269"/>
    </source>
</evidence>
<gene>
    <name evidence="2" type="ORF">PLEPLA_LOCUS42365</name>
</gene>
<dbReference type="AlphaFoldDB" id="A0A9N7VRY2"/>
<accession>A0A9N7VRY2</accession>
<reference evidence="2" key="1">
    <citation type="submission" date="2020-03" db="EMBL/GenBank/DDBJ databases">
        <authorList>
            <person name="Weist P."/>
        </authorList>
    </citation>
    <scope>NUCLEOTIDE SEQUENCE</scope>
</reference>
<sequence>MQSHQWVLGLPWGLLPVEASSHLEHTQKNLQRKEPSSILIRCPNHLNEPLAKLPLDVPAPQTISEAASSHLTETNSDLAAWFHDFFPSVATQSLRRNETNSTHIFCIGYSEE</sequence>
<evidence type="ECO:0000313" key="2">
    <source>
        <dbReference type="EMBL" id="CAB1454599.1"/>
    </source>
</evidence>
<name>A0A9N7VRY2_PLEPL</name>
<organism evidence="2 3">
    <name type="scientific">Pleuronectes platessa</name>
    <name type="common">European plaice</name>
    <dbReference type="NCBI Taxonomy" id="8262"/>
    <lineage>
        <taxon>Eukaryota</taxon>
        <taxon>Metazoa</taxon>
        <taxon>Chordata</taxon>
        <taxon>Craniata</taxon>
        <taxon>Vertebrata</taxon>
        <taxon>Euteleostomi</taxon>
        <taxon>Actinopterygii</taxon>
        <taxon>Neopterygii</taxon>
        <taxon>Teleostei</taxon>
        <taxon>Neoteleostei</taxon>
        <taxon>Acanthomorphata</taxon>
        <taxon>Carangaria</taxon>
        <taxon>Pleuronectiformes</taxon>
        <taxon>Pleuronectoidei</taxon>
        <taxon>Pleuronectidae</taxon>
        <taxon>Pleuronectes</taxon>
    </lineage>
</organism>
<keyword evidence="3" id="KW-1185">Reference proteome</keyword>
<feature type="chain" id="PRO_5040221979" evidence="1">
    <location>
        <begin position="20"/>
        <end position="112"/>
    </location>
</feature>
<dbReference type="Proteomes" id="UP001153269">
    <property type="component" value="Unassembled WGS sequence"/>
</dbReference>
<proteinExistence type="predicted"/>
<dbReference type="EMBL" id="CADEAL010004218">
    <property type="protein sequence ID" value="CAB1454599.1"/>
    <property type="molecule type" value="Genomic_DNA"/>
</dbReference>
<evidence type="ECO:0000256" key="1">
    <source>
        <dbReference type="SAM" id="SignalP"/>
    </source>
</evidence>